<name>A0ABZ2MB31_9BACT</name>
<gene>
    <name evidence="1" type="ORF">LZC94_21080</name>
</gene>
<evidence type="ECO:0000313" key="2">
    <source>
        <dbReference type="Proteomes" id="UP001370348"/>
    </source>
</evidence>
<accession>A0ABZ2MB31</accession>
<sequence>MDRTIAEEIVRAAVDCDIRLNKALRFVESNGTQAEFEAYRSAVAPIIWQLFERLQLPVYEEYIDLAPEELHDVVKRSIAQRQK</sequence>
<keyword evidence="2" id="KW-1185">Reference proteome</keyword>
<dbReference type="EMBL" id="CP089984">
    <property type="protein sequence ID" value="WXB19706.1"/>
    <property type="molecule type" value="Genomic_DNA"/>
</dbReference>
<dbReference type="RefSeq" id="WP_394829302.1">
    <property type="nucleotide sequence ID" value="NZ_CP089984.1"/>
</dbReference>
<organism evidence="1 2">
    <name type="scientific">Pendulispora albinea</name>
    <dbReference type="NCBI Taxonomy" id="2741071"/>
    <lineage>
        <taxon>Bacteria</taxon>
        <taxon>Pseudomonadati</taxon>
        <taxon>Myxococcota</taxon>
        <taxon>Myxococcia</taxon>
        <taxon>Myxococcales</taxon>
        <taxon>Sorangiineae</taxon>
        <taxon>Pendulisporaceae</taxon>
        <taxon>Pendulispora</taxon>
    </lineage>
</organism>
<reference evidence="1 2" key="1">
    <citation type="submission" date="2021-12" db="EMBL/GenBank/DDBJ databases">
        <title>Discovery of the Pendulisporaceae a myxobacterial family with distinct sporulation behavior and unique specialized metabolism.</title>
        <authorList>
            <person name="Garcia R."/>
            <person name="Popoff A."/>
            <person name="Bader C.D."/>
            <person name="Loehr J."/>
            <person name="Walesch S."/>
            <person name="Walt C."/>
            <person name="Boldt J."/>
            <person name="Bunk B."/>
            <person name="Haeckl F.J.F.P.J."/>
            <person name="Gunesch A.P."/>
            <person name="Birkelbach J."/>
            <person name="Nuebel U."/>
            <person name="Pietschmann T."/>
            <person name="Bach T."/>
            <person name="Mueller R."/>
        </authorList>
    </citation>
    <scope>NUCLEOTIDE SEQUENCE [LARGE SCALE GENOMIC DNA]</scope>
    <source>
        <strain evidence="1 2">MSr11954</strain>
    </source>
</reference>
<protein>
    <submittedName>
        <fullName evidence="1">Uncharacterized protein</fullName>
    </submittedName>
</protein>
<evidence type="ECO:0000313" key="1">
    <source>
        <dbReference type="EMBL" id="WXB19706.1"/>
    </source>
</evidence>
<dbReference type="Proteomes" id="UP001370348">
    <property type="component" value="Chromosome"/>
</dbReference>
<proteinExistence type="predicted"/>